<feature type="transmembrane region" description="Helical" evidence="1">
    <location>
        <begin position="134"/>
        <end position="154"/>
    </location>
</feature>
<sequence>MCWSASADLVAGAAISAVGVACVTRAARVRRRALPLAALPLLLGAHQLVEAVVWNAGGGTGPATLVWAVIALPLLPLWVSFGVLCVVPRWERRRLLMPVAAAVVTSAVLAYVLVTKPVAAEIRGHTMGYAIGLPYAPVLLAGYLLGTIGALVVSGEKGLRMLGCLAGVGAALCATVWRLEFISTWCAWAALCSVVLFRWVGAEQPAPPSQHSGPVRGSQVA</sequence>
<dbReference type="Proteomes" id="UP000481109">
    <property type="component" value="Unassembled WGS sequence"/>
</dbReference>
<feature type="transmembrane region" description="Helical" evidence="1">
    <location>
        <begin position="95"/>
        <end position="114"/>
    </location>
</feature>
<keyword evidence="3" id="KW-1185">Reference proteome</keyword>
<evidence type="ECO:0000313" key="2">
    <source>
        <dbReference type="EMBL" id="NGO74683.1"/>
    </source>
</evidence>
<keyword evidence="1" id="KW-0812">Transmembrane</keyword>
<feature type="transmembrane region" description="Helical" evidence="1">
    <location>
        <begin position="34"/>
        <end position="54"/>
    </location>
</feature>
<proteinExistence type="predicted"/>
<reference evidence="2 3" key="1">
    <citation type="submission" date="2020-02" db="EMBL/GenBank/DDBJ databases">
        <title>Whole-genome analyses of novel actinobacteria.</title>
        <authorList>
            <person name="Sahin N."/>
            <person name="Tokatli A."/>
        </authorList>
    </citation>
    <scope>NUCLEOTIDE SEQUENCE [LARGE SCALE GENOMIC DNA]</scope>
    <source>
        <strain evidence="2 3">YC504</strain>
    </source>
</reference>
<feature type="transmembrane region" description="Helical" evidence="1">
    <location>
        <begin position="185"/>
        <end position="201"/>
    </location>
</feature>
<keyword evidence="1" id="KW-1133">Transmembrane helix</keyword>
<evidence type="ECO:0008006" key="4">
    <source>
        <dbReference type="Google" id="ProtNLM"/>
    </source>
</evidence>
<gene>
    <name evidence="2" type="ORF">G6045_03125</name>
</gene>
<dbReference type="InterPro" id="IPR046737">
    <property type="entry name" value="DUF6629"/>
</dbReference>
<comment type="caution">
    <text evidence="2">The sequence shown here is derived from an EMBL/GenBank/DDBJ whole genome shotgun (WGS) entry which is preliminary data.</text>
</comment>
<evidence type="ECO:0000313" key="3">
    <source>
        <dbReference type="Proteomes" id="UP000481109"/>
    </source>
</evidence>
<evidence type="ECO:0000256" key="1">
    <source>
        <dbReference type="SAM" id="Phobius"/>
    </source>
</evidence>
<dbReference type="RefSeq" id="WP_165330206.1">
    <property type="nucleotide sequence ID" value="NZ_JAAKZW010000005.1"/>
</dbReference>
<name>A0A6G4XBR5_9ACTN</name>
<dbReference type="EMBL" id="JAAKZW010000005">
    <property type="protein sequence ID" value="NGO74683.1"/>
    <property type="molecule type" value="Genomic_DNA"/>
</dbReference>
<organism evidence="2 3">
    <name type="scientific">Streptomyces mesophilus</name>
    <dbReference type="NCBI Taxonomy" id="1775132"/>
    <lineage>
        <taxon>Bacteria</taxon>
        <taxon>Bacillati</taxon>
        <taxon>Actinomycetota</taxon>
        <taxon>Actinomycetes</taxon>
        <taxon>Kitasatosporales</taxon>
        <taxon>Streptomycetaceae</taxon>
        <taxon>Streptomyces</taxon>
    </lineage>
</organism>
<protein>
    <recommendedName>
        <fullName evidence="4">Integral membrane protein</fullName>
    </recommendedName>
</protein>
<feature type="transmembrane region" description="Helical" evidence="1">
    <location>
        <begin position="161"/>
        <end position="179"/>
    </location>
</feature>
<feature type="transmembrane region" description="Helical" evidence="1">
    <location>
        <begin position="66"/>
        <end position="88"/>
    </location>
</feature>
<accession>A0A6G4XBR5</accession>
<keyword evidence="1" id="KW-0472">Membrane</keyword>
<feature type="transmembrane region" description="Helical" evidence="1">
    <location>
        <begin position="6"/>
        <end position="27"/>
    </location>
</feature>
<dbReference type="AlphaFoldDB" id="A0A6G4XBR5"/>
<dbReference type="Pfam" id="PF20334">
    <property type="entry name" value="DUF6629"/>
    <property type="match status" value="1"/>
</dbReference>